<dbReference type="Proteomes" id="UP001144612">
    <property type="component" value="Unassembled WGS sequence"/>
</dbReference>
<evidence type="ECO:0000313" key="11">
    <source>
        <dbReference type="Proteomes" id="UP001144612"/>
    </source>
</evidence>
<dbReference type="NCBIfam" id="NF004086">
    <property type="entry name" value="PRK05588.1"/>
    <property type="match status" value="1"/>
</dbReference>
<dbReference type="NCBIfam" id="TIGR01856">
    <property type="entry name" value="hisJ_fam"/>
    <property type="match status" value="1"/>
</dbReference>
<dbReference type="InterPro" id="IPR004013">
    <property type="entry name" value="PHP_dom"/>
</dbReference>
<comment type="pathway">
    <text evidence="1 8">Amino-acid biosynthesis; L-histidine biosynthesis; L-histidine from 5-phospho-alpha-D-ribose 1-diphosphate: step 8/9.</text>
</comment>
<feature type="domain" description="PHP" evidence="9">
    <location>
        <begin position="4"/>
        <end position="188"/>
    </location>
</feature>
<evidence type="ECO:0000313" key="10">
    <source>
        <dbReference type="EMBL" id="MCY6960606.1"/>
    </source>
</evidence>
<comment type="caution">
    <text evidence="10">The sequence shown here is derived from an EMBL/GenBank/DDBJ whole genome shotgun (WGS) entry which is preliminary data.</text>
</comment>
<dbReference type="SUPFAM" id="SSF89550">
    <property type="entry name" value="PHP domain-like"/>
    <property type="match status" value="1"/>
</dbReference>
<keyword evidence="4 8" id="KW-0028">Amino-acid biosynthesis</keyword>
<name>A0ABT4DHC8_9CLOT</name>
<evidence type="ECO:0000256" key="7">
    <source>
        <dbReference type="ARBA" id="ARBA00049158"/>
    </source>
</evidence>
<evidence type="ECO:0000256" key="8">
    <source>
        <dbReference type="RuleBase" id="RU366003"/>
    </source>
</evidence>
<accession>A0ABT4DHC8</accession>
<dbReference type="InterPro" id="IPR010140">
    <property type="entry name" value="Histidinol_P_phosphatase_HisJ"/>
</dbReference>
<dbReference type="Pfam" id="PF02811">
    <property type="entry name" value="PHP"/>
    <property type="match status" value="1"/>
</dbReference>
<evidence type="ECO:0000256" key="4">
    <source>
        <dbReference type="ARBA" id="ARBA00022605"/>
    </source>
</evidence>
<evidence type="ECO:0000256" key="2">
    <source>
        <dbReference type="ARBA" id="ARBA00009152"/>
    </source>
</evidence>
<protein>
    <recommendedName>
        <fullName evidence="3 8">Histidinol-phosphatase</fullName>
        <shortName evidence="8">HolPase</shortName>
        <ecNumber evidence="3 8">3.1.3.15</ecNumber>
    </recommendedName>
</protein>
<dbReference type="PANTHER" id="PTHR21039">
    <property type="entry name" value="HISTIDINOL PHOSPHATASE-RELATED"/>
    <property type="match status" value="1"/>
</dbReference>
<evidence type="ECO:0000256" key="1">
    <source>
        <dbReference type="ARBA" id="ARBA00004970"/>
    </source>
</evidence>
<gene>
    <name evidence="10" type="ORF">OW729_18600</name>
</gene>
<evidence type="ECO:0000256" key="3">
    <source>
        <dbReference type="ARBA" id="ARBA00013085"/>
    </source>
</evidence>
<keyword evidence="6 8" id="KW-0368">Histidine biosynthesis</keyword>
<comment type="similarity">
    <text evidence="2 8">Belongs to the PHP hydrolase family. HisK subfamily.</text>
</comment>
<evidence type="ECO:0000256" key="6">
    <source>
        <dbReference type="ARBA" id="ARBA00023102"/>
    </source>
</evidence>
<dbReference type="InterPro" id="IPR016195">
    <property type="entry name" value="Pol/histidinol_Pase-like"/>
</dbReference>
<dbReference type="RefSeq" id="WP_268063047.1">
    <property type="nucleotide sequence ID" value="NZ_JAPQFJ010000036.1"/>
</dbReference>
<reference evidence="10" key="1">
    <citation type="submission" date="2022-12" db="EMBL/GenBank/DDBJ databases">
        <title>Clostridium sp. nov., isolated from industrial wastewater.</title>
        <authorList>
            <person name="Jiayan W."/>
        </authorList>
    </citation>
    <scope>NUCLEOTIDE SEQUENCE</scope>
    <source>
        <strain evidence="10">ZC22-4</strain>
    </source>
</reference>
<dbReference type="PANTHER" id="PTHR21039:SF0">
    <property type="entry name" value="HISTIDINOL-PHOSPHATASE"/>
    <property type="match status" value="1"/>
</dbReference>
<dbReference type="Gene3D" id="3.20.20.140">
    <property type="entry name" value="Metal-dependent hydrolases"/>
    <property type="match status" value="1"/>
</dbReference>
<dbReference type="EC" id="3.1.3.15" evidence="3 8"/>
<evidence type="ECO:0000259" key="9">
    <source>
        <dbReference type="Pfam" id="PF02811"/>
    </source>
</evidence>
<organism evidence="10 11">
    <name type="scientific">Clostridium brassicae</name>
    <dbReference type="NCBI Taxonomy" id="2999072"/>
    <lineage>
        <taxon>Bacteria</taxon>
        <taxon>Bacillati</taxon>
        <taxon>Bacillota</taxon>
        <taxon>Clostridia</taxon>
        <taxon>Eubacteriales</taxon>
        <taxon>Clostridiaceae</taxon>
        <taxon>Clostridium</taxon>
    </lineage>
</organism>
<sequence>MMFDTHMHGEFSTDSKMGIEEAIIESRKYDLGIIITDHMDLNFHDKSKFRFNEEEYFKKYNPFRDEKVLLGIEIGMSKNYIDDYRNICKNYPFDYVIGSVHDMYDIDLYYADELYKNKSKKEFYEEYFIQIADSINTHPFIDSLGHIDYLSRCAKYEDKEMYYEEFKEHIDYVLKTLVNKEICIELNTRRLENEKAVNNLIKIYNRYKELGGKYITIGSDAHNVESVGKNFKIALKMAEHCQLKPVHFENRQIQYD</sequence>
<proteinExistence type="inferred from homology"/>
<comment type="catalytic activity">
    <reaction evidence="7 8">
        <text>L-histidinol phosphate + H2O = L-histidinol + phosphate</text>
        <dbReference type="Rhea" id="RHEA:14465"/>
        <dbReference type="ChEBI" id="CHEBI:15377"/>
        <dbReference type="ChEBI" id="CHEBI:43474"/>
        <dbReference type="ChEBI" id="CHEBI:57699"/>
        <dbReference type="ChEBI" id="CHEBI:57980"/>
        <dbReference type="EC" id="3.1.3.15"/>
    </reaction>
</comment>
<evidence type="ECO:0000256" key="5">
    <source>
        <dbReference type="ARBA" id="ARBA00022801"/>
    </source>
</evidence>
<keyword evidence="5 8" id="KW-0378">Hydrolase</keyword>
<dbReference type="EMBL" id="JAPQFJ010000036">
    <property type="protein sequence ID" value="MCY6960606.1"/>
    <property type="molecule type" value="Genomic_DNA"/>
</dbReference>
<keyword evidence="11" id="KW-1185">Reference proteome</keyword>